<sequence>MKTIVVAMEFHFLFAAFLFGSNSSTPCVPNPVNNAAATTSNMSSMPQPRIKSSTPNIAANFDVVRMGLSLLI</sequence>
<accession>A0ABT4BWN9</accession>
<keyword evidence="1" id="KW-0732">Signal</keyword>
<protein>
    <recommendedName>
        <fullName evidence="4">Secreted protein</fullName>
    </recommendedName>
</protein>
<dbReference type="EMBL" id="JAPOHA010000023">
    <property type="protein sequence ID" value="MCY1715312.1"/>
    <property type="molecule type" value="Genomic_DNA"/>
</dbReference>
<reference evidence="2 3" key="1">
    <citation type="submission" date="2022-11" db="EMBL/GenBank/DDBJ databases">
        <authorList>
            <person name="Caiyu Z."/>
        </authorList>
    </citation>
    <scope>NUCLEOTIDE SEQUENCE [LARGE SCALE GENOMIC DNA]</scope>
    <source>
        <strain evidence="2 3">YR-4</strain>
    </source>
</reference>
<name>A0ABT4BWN9_9FIRM</name>
<feature type="signal peptide" evidence="1">
    <location>
        <begin position="1"/>
        <end position="20"/>
    </location>
</feature>
<gene>
    <name evidence="2" type="ORF">OUY18_13735</name>
</gene>
<evidence type="ECO:0000313" key="3">
    <source>
        <dbReference type="Proteomes" id="UP001082703"/>
    </source>
</evidence>
<evidence type="ECO:0000313" key="2">
    <source>
        <dbReference type="EMBL" id="MCY1715312.1"/>
    </source>
</evidence>
<comment type="caution">
    <text evidence="2">The sequence shown here is derived from an EMBL/GenBank/DDBJ whole genome shotgun (WGS) entry which is preliminary data.</text>
</comment>
<feature type="chain" id="PRO_5046350403" description="Secreted protein" evidence="1">
    <location>
        <begin position="21"/>
        <end position="72"/>
    </location>
</feature>
<organism evidence="2 3">
    <name type="scientific">Caproiciproducens galactitolivorans</name>
    <dbReference type="NCBI Taxonomy" id="642589"/>
    <lineage>
        <taxon>Bacteria</taxon>
        <taxon>Bacillati</taxon>
        <taxon>Bacillota</taxon>
        <taxon>Clostridia</taxon>
        <taxon>Eubacteriales</taxon>
        <taxon>Acutalibacteraceae</taxon>
        <taxon>Caproiciproducens</taxon>
    </lineage>
</organism>
<evidence type="ECO:0000256" key="1">
    <source>
        <dbReference type="SAM" id="SignalP"/>
    </source>
</evidence>
<keyword evidence="3" id="KW-1185">Reference proteome</keyword>
<dbReference type="Proteomes" id="UP001082703">
    <property type="component" value="Unassembled WGS sequence"/>
</dbReference>
<evidence type="ECO:0008006" key="4">
    <source>
        <dbReference type="Google" id="ProtNLM"/>
    </source>
</evidence>
<proteinExistence type="predicted"/>
<dbReference type="RefSeq" id="WP_268059348.1">
    <property type="nucleotide sequence ID" value="NZ_JAPOHA010000023.1"/>
</dbReference>